<name>A0A2M7FX07_9BACT</name>
<evidence type="ECO:0008006" key="3">
    <source>
        <dbReference type="Google" id="ProtNLM"/>
    </source>
</evidence>
<dbReference type="InterPro" id="IPR021297">
    <property type="entry name" value="YlqD"/>
</dbReference>
<reference evidence="1 2" key="1">
    <citation type="submission" date="2017-09" db="EMBL/GenBank/DDBJ databases">
        <title>Depth-based differentiation of microbial function through sediment-hosted aquifers and enrichment of novel symbionts in the deep terrestrial subsurface.</title>
        <authorList>
            <person name="Probst A.J."/>
            <person name="Ladd B."/>
            <person name="Jarett J.K."/>
            <person name="Geller-Mcgrath D.E."/>
            <person name="Sieber C.M."/>
            <person name="Emerson J.B."/>
            <person name="Anantharaman K."/>
            <person name="Thomas B.C."/>
            <person name="Malmstrom R."/>
            <person name="Stieglmeier M."/>
            <person name="Klingl A."/>
            <person name="Woyke T."/>
            <person name="Ryan C.M."/>
            <person name="Banfield J.F."/>
        </authorList>
    </citation>
    <scope>NUCLEOTIDE SEQUENCE [LARGE SCALE GENOMIC DNA]</scope>
    <source>
        <strain evidence="1">CG17_big_fil_post_rev_8_21_14_2_50_48_46</strain>
    </source>
</reference>
<gene>
    <name evidence="1" type="ORF">COW36_24325</name>
</gene>
<evidence type="ECO:0000313" key="1">
    <source>
        <dbReference type="EMBL" id="PIW13797.1"/>
    </source>
</evidence>
<sequence length="156" mass="17703">MAIICLSEKGRVFVESIQLKRPVAIKAIVTEKFKSEATKEIQQALQNFDLALQQLEFQGKRALADIDKDPQIPQKEDAKRQIGAQVDQQRNQINAQKAELLQRLNMISQLEMDSEFLQATVDNYVTVKVGDNLYEKMSNTEVVVKDGIVVEIRGQE</sequence>
<comment type="caution">
    <text evidence="1">The sequence shown here is derived from an EMBL/GenBank/DDBJ whole genome shotgun (WGS) entry which is preliminary data.</text>
</comment>
<organism evidence="1 2">
    <name type="scientific">bacterium (Candidatus Blackallbacteria) CG17_big_fil_post_rev_8_21_14_2_50_48_46</name>
    <dbReference type="NCBI Taxonomy" id="2014261"/>
    <lineage>
        <taxon>Bacteria</taxon>
        <taxon>Candidatus Blackallbacteria</taxon>
    </lineage>
</organism>
<dbReference type="AlphaFoldDB" id="A0A2M7FX07"/>
<dbReference type="Gene3D" id="6.10.140.1110">
    <property type="match status" value="1"/>
</dbReference>
<dbReference type="EMBL" id="PFFQ01000066">
    <property type="protein sequence ID" value="PIW13797.1"/>
    <property type="molecule type" value="Genomic_DNA"/>
</dbReference>
<protein>
    <recommendedName>
        <fullName evidence="3">16S rRNA processing protein RimM</fullName>
    </recommendedName>
</protein>
<accession>A0A2M7FX07</accession>
<evidence type="ECO:0000313" key="2">
    <source>
        <dbReference type="Proteomes" id="UP000231019"/>
    </source>
</evidence>
<dbReference type="Pfam" id="PF11068">
    <property type="entry name" value="YlqD"/>
    <property type="match status" value="1"/>
</dbReference>
<proteinExistence type="predicted"/>
<dbReference type="Proteomes" id="UP000231019">
    <property type="component" value="Unassembled WGS sequence"/>
</dbReference>